<dbReference type="AlphaFoldDB" id="A0A7S4SB27"/>
<evidence type="ECO:0000313" key="2">
    <source>
        <dbReference type="EMBL" id="CAE4638871.1"/>
    </source>
</evidence>
<proteinExistence type="predicted"/>
<reference evidence="2" key="1">
    <citation type="submission" date="2021-01" db="EMBL/GenBank/DDBJ databases">
        <authorList>
            <person name="Corre E."/>
            <person name="Pelletier E."/>
            <person name="Niang G."/>
            <person name="Scheremetjew M."/>
            <person name="Finn R."/>
            <person name="Kale V."/>
            <person name="Holt S."/>
            <person name="Cochrane G."/>
            <person name="Meng A."/>
            <person name="Brown T."/>
            <person name="Cohen L."/>
        </authorList>
    </citation>
    <scope>NUCLEOTIDE SEQUENCE</scope>
    <source>
        <strain evidence="2">GSO104</strain>
    </source>
</reference>
<name>A0A7S4SB27_9STRA</name>
<feature type="transmembrane region" description="Helical" evidence="1">
    <location>
        <begin position="147"/>
        <end position="165"/>
    </location>
</feature>
<evidence type="ECO:0000256" key="1">
    <source>
        <dbReference type="SAM" id="Phobius"/>
    </source>
</evidence>
<protein>
    <submittedName>
        <fullName evidence="2">Uncharacterized protein</fullName>
    </submittedName>
</protein>
<keyword evidence="1" id="KW-0812">Transmembrane</keyword>
<keyword evidence="1" id="KW-1133">Transmembrane helix</keyword>
<organism evidence="2">
    <name type="scientific">Ditylum brightwellii</name>
    <dbReference type="NCBI Taxonomy" id="49249"/>
    <lineage>
        <taxon>Eukaryota</taxon>
        <taxon>Sar</taxon>
        <taxon>Stramenopiles</taxon>
        <taxon>Ochrophyta</taxon>
        <taxon>Bacillariophyta</taxon>
        <taxon>Mediophyceae</taxon>
        <taxon>Lithodesmiophycidae</taxon>
        <taxon>Lithodesmiales</taxon>
        <taxon>Lithodesmiaceae</taxon>
        <taxon>Ditylum</taxon>
    </lineage>
</organism>
<keyword evidence="1" id="KW-0472">Membrane</keyword>
<dbReference type="EMBL" id="HBNS01040545">
    <property type="protein sequence ID" value="CAE4638871.1"/>
    <property type="molecule type" value="Transcribed_RNA"/>
</dbReference>
<sequence length="168" mass="19256">MCPLCAVFALQALQQENAALCFVCIVMAAYISNKVQMEKGSDIEEDGTFYQADFSNTKNNSAARINKMLCLDPLLICDFTFYRCTWRLCILLFCHVSVEEKINIHSPLEQCSVCHFFRELSSCQCDNWFCKRINEILCLDPLLICDFTFVALGGFAFCCSAMCLWRKR</sequence>
<gene>
    <name evidence="2" type="ORF">DBRI00130_LOCUS31597</name>
</gene>
<accession>A0A7S4SB27</accession>